<accession>A0A495XA14</accession>
<dbReference type="Pfam" id="PF19371">
    <property type="entry name" value="DUF5946"/>
    <property type="match status" value="1"/>
</dbReference>
<dbReference type="OrthoDB" id="158614at2"/>
<sequence>MTACPGCGLDLPDVDADPPAERDASAACFARYGELLARSYGIAEYRPVHQLVVDAYVAQHPGGTSRREVQTTALCLMTLCLAVEDGVDPRRGPELHKKMVADRPDFHWLAPPRRDGLLTVEDVLAAADASEHQRLVWAWARELWRAWEPHHATIRAWNTHALGPA</sequence>
<dbReference type="InterPro" id="IPR045990">
    <property type="entry name" value="DUF5946"/>
</dbReference>
<proteinExistence type="predicted"/>
<evidence type="ECO:0000313" key="2">
    <source>
        <dbReference type="Proteomes" id="UP000272729"/>
    </source>
</evidence>
<keyword evidence="2" id="KW-1185">Reference proteome</keyword>
<evidence type="ECO:0000313" key="1">
    <source>
        <dbReference type="EMBL" id="RKT69684.1"/>
    </source>
</evidence>
<dbReference type="RefSeq" id="WP_121231167.1">
    <property type="nucleotide sequence ID" value="NZ_JBIUBA010000065.1"/>
</dbReference>
<comment type="caution">
    <text evidence="1">The sequence shown here is derived from an EMBL/GenBank/DDBJ whole genome shotgun (WGS) entry which is preliminary data.</text>
</comment>
<dbReference type="EMBL" id="RBXR01000001">
    <property type="protein sequence ID" value="RKT69684.1"/>
    <property type="molecule type" value="Genomic_DNA"/>
</dbReference>
<protein>
    <submittedName>
        <fullName evidence="1">Uncharacterized protein</fullName>
    </submittedName>
</protein>
<dbReference type="AlphaFoldDB" id="A0A495XA14"/>
<reference evidence="1 2" key="1">
    <citation type="submission" date="2018-10" db="EMBL/GenBank/DDBJ databases">
        <title>Sequencing the genomes of 1000 actinobacteria strains.</title>
        <authorList>
            <person name="Klenk H.-P."/>
        </authorList>
    </citation>
    <scope>NUCLEOTIDE SEQUENCE [LARGE SCALE GENOMIC DNA]</scope>
    <source>
        <strain evidence="1 2">DSM 43911</strain>
    </source>
</reference>
<gene>
    <name evidence="1" type="ORF">DFJ66_2922</name>
</gene>
<dbReference type="Proteomes" id="UP000272729">
    <property type="component" value="Unassembled WGS sequence"/>
</dbReference>
<name>A0A495XA14_9PSEU</name>
<organism evidence="1 2">
    <name type="scientific">Saccharothrix variisporea</name>
    <dbReference type="NCBI Taxonomy" id="543527"/>
    <lineage>
        <taxon>Bacteria</taxon>
        <taxon>Bacillati</taxon>
        <taxon>Actinomycetota</taxon>
        <taxon>Actinomycetes</taxon>
        <taxon>Pseudonocardiales</taxon>
        <taxon>Pseudonocardiaceae</taxon>
        <taxon>Saccharothrix</taxon>
    </lineage>
</organism>